<dbReference type="InterPro" id="IPR027851">
    <property type="entry name" value="DUF4628"/>
</dbReference>
<dbReference type="InterPro" id="IPR011993">
    <property type="entry name" value="PH-like_dom_sf"/>
</dbReference>
<evidence type="ECO:0000256" key="5">
    <source>
        <dbReference type="ARBA" id="ARBA00075107"/>
    </source>
</evidence>
<accession>A0A7K4YRC8</accession>
<dbReference type="Pfam" id="PF00640">
    <property type="entry name" value="PID"/>
    <property type="match status" value="1"/>
</dbReference>
<dbReference type="FunFam" id="2.30.29.30:FF:000124">
    <property type="entry name" value="carboxyl-terminal PDZ ligand of neuronal nitric oxide synthase protein-like"/>
    <property type="match status" value="1"/>
</dbReference>
<evidence type="ECO:0000256" key="3">
    <source>
        <dbReference type="ARBA" id="ARBA00067706"/>
    </source>
</evidence>
<evidence type="ECO:0000256" key="4">
    <source>
        <dbReference type="ARBA" id="ARBA00075003"/>
    </source>
</evidence>
<dbReference type="InterPro" id="IPR006020">
    <property type="entry name" value="PTB/PI_dom"/>
</dbReference>
<dbReference type="PANTHER" id="PTHR11232:SF76">
    <property type="entry name" value="CARBOXYL-TERMINAL PDZ LIGAND OF NEURONAL NITRIC OXIDE SYNTHASE PROTEIN"/>
    <property type="match status" value="1"/>
</dbReference>
<feature type="region of interest" description="Disordered" evidence="6">
    <location>
        <begin position="378"/>
        <end position="406"/>
    </location>
</feature>
<feature type="region of interest" description="Disordered" evidence="6">
    <location>
        <begin position="171"/>
        <end position="192"/>
    </location>
</feature>
<feature type="compositionally biased region" description="Basic and acidic residues" evidence="6">
    <location>
        <begin position="463"/>
        <end position="473"/>
    </location>
</feature>
<evidence type="ECO:0000259" key="7">
    <source>
        <dbReference type="PROSITE" id="PS01179"/>
    </source>
</evidence>
<dbReference type="InterPro" id="IPR051133">
    <property type="entry name" value="Adapter_Engulfment-Domain"/>
</dbReference>
<keyword evidence="1" id="KW-0175">Coiled coil</keyword>
<evidence type="ECO:0000256" key="6">
    <source>
        <dbReference type="SAM" id="MobiDB-lite"/>
    </source>
</evidence>
<dbReference type="SMART" id="SM00462">
    <property type="entry name" value="PTB"/>
    <property type="match status" value="1"/>
</dbReference>
<dbReference type="Proteomes" id="UP000551127">
    <property type="component" value="Unassembled WGS sequence"/>
</dbReference>
<dbReference type="Gene3D" id="2.30.29.30">
    <property type="entry name" value="Pleckstrin-homology domain (PH domain)/Phosphotyrosine-binding domain (PTB)"/>
    <property type="match status" value="1"/>
</dbReference>
<sequence length="742" mass="81554">MPAKSKYNLVDDRHDLRIPLHNEDAFQHGICFEAKYIGSLDVPRPNSRVEIVTAMRRIRYEFKAKNIKKKKVNLIVSVDGVKVILKKKKKKKEWAWDKNKMLVMHDPIYRIFYVSHDSQDLKIFSYIARDGSSNVFRCNVFKSKKKSQAMRIVRTVGQAFEVCHKLSLQHTQQNADGQEDGDSERNGDDLDVPACRLTGAERAASAEETDIDAVELPLPGADILDFNRGVTDLDAVGKEASAYADAKGCLHPEDILTASPKMLLPSSAQLPDLGTPLSAHHQMQLLQQLLQQQQQQTQVAVAQVVHLLKDQLAAEAAARLEAQARVHQLLLQNKDLLQHISLLVKQVQELELKLAGNNTTGSQDSLLEITFRSNVLPVLCDPTTPQPEDTHPPPLGPSSGFPSSLGSPIGRNNCLAKLECYRFLPGSGPPDPEPPLGSLELIKFRESGIASEYESNTDESEERDSWSQEEPPRLLHVQPRQDLGDSLEDEIAVMFENASASTTPTPRLQHIPPMAGAPPQPSRPAGSQHLRNLGKAVGAKVNDLLRRKEPASLPGMGVMEVNASAGAMLGMGQPASEDRAVGLDAFPRLDPPPPVTKKRMPRALKTPQDMLIAPQPAGTSPRSSTEELPELPAARSDPTEEQPGMRDLFPPECPGVPSMIGTPEPSGDQPTGAFPVPDLIHKGSLESQWQVGERATETSPHTEKPSWRPGLEHEPPESTERPEPRTPGWEVEGPHPDLLSFE</sequence>
<dbReference type="PROSITE" id="PS01179">
    <property type="entry name" value="PID"/>
    <property type="match status" value="1"/>
</dbReference>
<feature type="region of interest" description="Disordered" evidence="6">
    <location>
        <begin position="584"/>
        <end position="742"/>
    </location>
</feature>
<dbReference type="EMBL" id="VYZL01003433">
    <property type="protein sequence ID" value="NWR61507.1"/>
    <property type="molecule type" value="Genomic_DNA"/>
</dbReference>
<dbReference type="GO" id="GO:0050998">
    <property type="term" value="F:nitric-oxide synthase binding"/>
    <property type="evidence" value="ECO:0007669"/>
    <property type="project" value="TreeGrafter"/>
</dbReference>
<comment type="caution">
    <text evidence="8">The sequence shown here is derived from an EMBL/GenBank/DDBJ whole genome shotgun (WGS) entry which is preliminary data.</text>
</comment>
<name>A0A7K4YRC8_BUCAB</name>
<evidence type="ECO:0000256" key="1">
    <source>
        <dbReference type="ARBA" id="ARBA00023054"/>
    </source>
</evidence>
<feature type="domain" description="PID" evidence="7">
    <location>
        <begin position="29"/>
        <end position="165"/>
    </location>
</feature>
<dbReference type="SUPFAM" id="SSF50729">
    <property type="entry name" value="PH domain-like"/>
    <property type="match status" value="1"/>
</dbReference>
<feature type="compositionally biased region" description="Low complexity" evidence="6">
    <location>
        <begin position="397"/>
        <end position="406"/>
    </location>
</feature>
<evidence type="ECO:0000313" key="9">
    <source>
        <dbReference type="Proteomes" id="UP000551127"/>
    </source>
</evidence>
<feature type="compositionally biased region" description="Basic and acidic residues" evidence="6">
    <location>
        <begin position="694"/>
        <end position="724"/>
    </location>
</feature>
<feature type="non-terminal residue" evidence="8">
    <location>
        <position position="1"/>
    </location>
</feature>
<comment type="function">
    <text evidence="2">Adapter protein involved in neuronal nitric-oxide (NO) synthesis regulation via its association with nNOS/NOS1. The complex formed with NOS1 and synapsins is necessary for specific NO and synapsin functions at a presynaptic level. Mediates an indirect interaction between NOS1 and RASD1 leading to enhance the ability of NOS1 to activate RASD1. Competes with DLG4 for interaction with NOS1, possibly affecting NOS1 activity by regulating the interaction between NOS1 and DLG4. In kidney podocytes, plays a role in podosomes and filopodia formation through CDC42 activation.</text>
</comment>
<proteinExistence type="predicted"/>
<gene>
    <name evidence="8" type="primary">Nos1ap</name>
    <name evidence="8" type="ORF">BUCABY_R01949</name>
</gene>
<dbReference type="AlphaFoldDB" id="A0A7K4YRC8"/>
<reference evidence="8 9" key="1">
    <citation type="submission" date="2019-09" db="EMBL/GenBank/DDBJ databases">
        <title>Bird 10,000 Genomes (B10K) Project - Family phase.</title>
        <authorList>
            <person name="Zhang G."/>
        </authorList>
    </citation>
    <scope>NUCLEOTIDE SEQUENCE [LARGE SCALE GENOMIC DNA]</scope>
    <source>
        <strain evidence="8">B10K-DU-012-80</strain>
    </source>
</reference>
<feature type="region of interest" description="Disordered" evidence="6">
    <location>
        <begin position="451"/>
        <end position="479"/>
    </location>
</feature>
<dbReference type="OrthoDB" id="10030336at2759"/>
<evidence type="ECO:0000256" key="2">
    <source>
        <dbReference type="ARBA" id="ARBA00054402"/>
    </source>
</evidence>
<protein>
    <recommendedName>
        <fullName evidence="3">Carboxyl-terminal PDZ ligand of neuronal nitric oxide synthase protein</fullName>
    </recommendedName>
    <alternativeName>
        <fullName evidence="5">C-terminal PDZ ligand of neuronal nitric oxide synthase protein</fullName>
    </alternativeName>
    <alternativeName>
        <fullName evidence="4">Nitric oxide synthase 1 adaptor protein</fullName>
    </alternativeName>
</protein>
<dbReference type="Pfam" id="PF15429">
    <property type="entry name" value="DUF4628"/>
    <property type="match status" value="1"/>
</dbReference>
<evidence type="ECO:0000313" key="8">
    <source>
        <dbReference type="EMBL" id="NWR61507.1"/>
    </source>
</evidence>
<dbReference type="CDD" id="cd01270">
    <property type="entry name" value="PTB_CAPON-like"/>
    <property type="match status" value="1"/>
</dbReference>
<feature type="non-terminal residue" evidence="8">
    <location>
        <position position="742"/>
    </location>
</feature>
<keyword evidence="9" id="KW-1185">Reference proteome</keyword>
<dbReference type="PANTHER" id="PTHR11232">
    <property type="entry name" value="PHOSPHOTYROSINE INTERACTION DOMAIN-CONTAINING FAMILY MEMBER"/>
    <property type="match status" value="1"/>
</dbReference>
<organism evidence="8 9">
    <name type="scientific">Bucorvus abyssinicus</name>
    <name type="common">Northern ground-hornbill</name>
    <name type="synonym">Abyssinian ground-hornbill</name>
    <dbReference type="NCBI Taxonomy" id="153643"/>
    <lineage>
        <taxon>Eukaryota</taxon>
        <taxon>Metazoa</taxon>
        <taxon>Chordata</taxon>
        <taxon>Craniata</taxon>
        <taxon>Vertebrata</taxon>
        <taxon>Euteleostomi</taxon>
        <taxon>Archelosauria</taxon>
        <taxon>Archosauria</taxon>
        <taxon>Dinosauria</taxon>
        <taxon>Saurischia</taxon>
        <taxon>Theropoda</taxon>
        <taxon>Coelurosauria</taxon>
        <taxon>Aves</taxon>
        <taxon>Neognathae</taxon>
        <taxon>Neoaves</taxon>
        <taxon>Telluraves</taxon>
        <taxon>Coraciimorphae</taxon>
        <taxon>Bucerotiformes</taxon>
        <taxon>Bucorvidae</taxon>
        <taxon>Bucorvus</taxon>
    </lineage>
</organism>